<accession>A0A5E5BN58</accession>
<proteinExistence type="predicted"/>
<evidence type="ECO:0000313" key="3">
    <source>
        <dbReference type="EMBL" id="VVE87299.1"/>
    </source>
</evidence>
<evidence type="ECO:0000256" key="2">
    <source>
        <dbReference type="SAM" id="SignalP"/>
    </source>
</evidence>
<feature type="signal peptide" evidence="2">
    <location>
        <begin position="1"/>
        <end position="18"/>
    </location>
</feature>
<dbReference type="Proteomes" id="UP000382040">
    <property type="component" value="Unassembled WGS sequence"/>
</dbReference>
<dbReference type="RefSeq" id="WP_246174420.1">
    <property type="nucleotide sequence ID" value="NZ_CABPST010000002.1"/>
</dbReference>
<organism evidence="3 4">
    <name type="scientific">Pandoraea bronchicola</name>
    <dbReference type="NCBI Taxonomy" id="2508287"/>
    <lineage>
        <taxon>Bacteria</taxon>
        <taxon>Pseudomonadati</taxon>
        <taxon>Pseudomonadota</taxon>
        <taxon>Betaproteobacteria</taxon>
        <taxon>Burkholderiales</taxon>
        <taxon>Burkholderiaceae</taxon>
        <taxon>Pandoraea</taxon>
    </lineage>
</organism>
<evidence type="ECO:0000313" key="4">
    <source>
        <dbReference type="Proteomes" id="UP000382040"/>
    </source>
</evidence>
<keyword evidence="4" id="KW-1185">Reference proteome</keyword>
<evidence type="ECO:0000256" key="1">
    <source>
        <dbReference type="SAM" id="MobiDB-lite"/>
    </source>
</evidence>
<sequence length="221" mass="23875">MKRATWLATACVTLMAWADISQGQQCDCQKVIGSCQGAVEFIRSYGSKPSFGAELIVHSSERRCSKVEYYVNSTPYQTVLVNRNAEPESIFGTNRIQENDVSYIRCSVCASSEKAPQTPQPSQSPQSPATRFQGTWAGTGTNSFFLSKKRVLHIDVTGPNSANVQLEIGGEVIPGTGEIHGDVISIRLSRGITASATLTGQNELRYEASGTGTVTATMTRQ</sequence>
<gene>
    <name evidence="3" type="ORF">PBR20603_01228</name>
</gene>
<feature type="compositionally biased region" description="Low complexity" evidence="1">
    <location>
        <begin position="115"/>
        <end position="130"/>
    </location>
</feature>
<dbReference type="AlphaFoldDB" id="A0A5E5BN58"/>
<name>A0A5E5BN58_9BURK</name>
<feature type="region of interest" description="Disordered" evidence="1">
    <location>
        <begin position="113"/>
        <end position="133"/>
    </location>
</feature>
<feature type="chain" id="PRO_5023039682" evidence="2">
    <location>
        <begin position="19"/>
        <end position="221"/>
    </location>
</feature>
<keyword evidence="2" id="KW-0732">Signal</keyword>
<protein>
    <submittedName>
        <fullName evidence="3">Uncharacterized protein</fullName>
    </submittedName>
</protein>
<reference evidence="3 4" key="1">
    <citation type="submission" date="2019-08" db="EMBL/GenBank/DDBJ databases">
        <authorList>
            <person name="Peeters C."/>
        </authorList>
    </citation>
    <scope>NUCLEOTIDE SEQUENCE [LARGE SCALE GENOMIC DNA]</scope>
    <source>
        <strain evidence="3 4">LMG 20603</strain>
    </source>
</reference>
<dbReference type="EMBL" id="CABPST010000002">
    <property type="protein sequence ID" value="VVE87299.1"/>
    <property type="molecule type" value="Genomic_DNA"/>
</dbReference>